<dbReference type="AlphaFoldDB" id="A0A1I3ZJF8"/>
<feature type="transmembrane region" description="Helical" evidence="8">
    <location>
        <begin position="200"/>
        <end position="220"/>
    </location>
</feature>
<dbReference type="InterPro" id="IPR002781">
    <property type="entry name" value="TM_pro_TauE-like"/>
</dbReference>
<organism evidence="9 10">
    <name type="scientific">Marinilactibacillus piezotolerans</name>
    <dbReference type="NCBI Taxonomy" id="258723"/>
    <lineage>
        <taxon>Bacteria</taxon>
        <taxon>Bacillati</taxon>
        <taxon>Bacillota</taxon>
        <taxon>Bacilli</taxon>
        <taxon>Lactobacillales</taxon>
        <taxon>Carnobacteriaceae</taxon>
        <taxon>Marinilactibacillus</taxon>
    </lineage>
</organism>
<keyword evidence="4 8" id="KW-1003">Cell membrane</keyword>
<evidence type="ECO:0000256" key="2">
    <source>
        <dbReference type="ARBA" id="ARBA00009142"/>
    </source>
</evidence>
<dbReference type="EMBL" id="FOSJ01000034">
    <property type="protein sequence ID" value="SFK43766.1"/>
    <property type="molecule type" value="Genomic_DNA"/>
</dbReference>
<evidence type="ECO:0000313" key="9">
    <source>
        <dbReference type="EMBL" id="SFK43766.1"/>
    </source>
</evidence>
<name>A0A1I3ZJF8_9LACT</name>
<dbReference type="Proteomes" id="UP000199589">
    <property type="component" value="Unassembled WGS sequence"/>
</dbReference>
<evidence type="ECO:0000313" key="10">
    <source>
        <dbReference type="Proteomes" id="UP000199589"/>
    </source>
</evidence>
<dbReference type="PANTHER" id="PTHR30269">
    <property type="entry name" value="TRANSMEMBRANE PROTEIN YFCA"/>
    <property type="match status" value="1"/>
</dbReference>
<evidence type="ECO:0000256" key="3">
    <source>
        <dbReference type="ARBA" id="ARBA00022448"/>
    </source>
</evidence>
<dbReference type="InterPro" id="IPR052017">
    <property type="entry name" value="TSUP"/>
</dbReference>
<feature type="transmembrane region" description="Helical" evidence="8">
    <location>
        <begin position="98"/>
        <end position="116"/>
    </location>
</feature>
<dbReference type="Pfam" id="PF01925">
    <property type="entry name" value="TauE"/>
    <property type="match status" value="1"/>
</dbReference>
<keyword evidence="6 8" id="KW-1133">Transmembrane helix</keyword>
<evidence type="ECO:0000256" key="1">
    <source>
        <dbReference type="ARBA" id="ARBA00004651"/>
    </source>
</evidence>
<keyword evidence="5 8" id="KW-0812">Transmembrane</keyword>
<evidence type="ECO:0000256" key="6">
    <source>
        <dbReference type="ARBA" id="ARBA00022989"/>
    </source>
</evidence>
<evidence type="ECO:0000256" key="8">
    <source>
        <dbReference type="RuleBase" id="RU363041"/>
    </source>
</evidence>
<gene>
    <name evidence="9" type="ORF">SAMN04488569_103411</name>
</gene>
<proteinExistence type="inferred from homology"/>
<evidence type="ECO:0000256" key="4">
    <source>
        <dbReference type="ARBA" id="ARBA00022475"/>
    </source>
</evidence>
<protein>
    <recommendedName>
        <fullName evidence="8">Probable membrane transporter protein</fullName>
    </recommendedName>
</protein>
<keyword evidence="3" id="KW-0813">Transport</keyword>
<dbReference type="PANTHER" id="PTHR30269:SF37">
    <property type="entry name" value="MEMBRANE TRANSPORTER PROTEIN"/>
    <property type="match status" value="1"/>
</dbReference>
<feature type="transmembrane region" description="Helical" evidence="8">
    <location>
        <begin position="6"/>
        <end position="25"/>
    </location>
</feature>
<reference evidence="10" key="1">
    <citation type="submission" date="2016-10" db="EMBL/GenBank/DDBJ databases">
        <authorList>
            <person name="Varghese N."/>
            <person name="Submissions S."/>
        </authorList>
    </citation>
    <scope>NUCLEOTIDE SEQUENCE [LARGE SCALE GENOMIC DNA]</scope>
    <source>
        <strain evidence="10">DSM 16108</strain>
    </source>
</reference>
<comment type="subcellular location">
    <subcellularLocation>
        <location evidence="1 8">Cell membrane</location>
        <topology evidence="1 8">Multi-pass membrane protein</topology>
    </subcellularLocation>
</comment>
<feature type="transmembrane region" description="Helical" evidence="8">
    <location>
        <begin position="72"/>
        <end position="91"/>
    </location>
</feature>
<accession>A0A1I3ZJF8</accession>
<evidence type="ECO:0000256" key="5">
    <source>
        <dbReference type="ARBA" id="ARBA00022692"/>
    </source>
</evidence>
<keyword evidence="10" id="KW-1185">Reference proteome</keyword>
<evidence type="ECO:0000256" key="7">
    <source>
        <dbReference type="ARBA" id="ARBA00023136"/>
    </source>
</evidence>
<sequence>MSITLILLVIGIVFLGSLMRAVFGFGDSIISMPLLALLPIDLSTSISLIGLVGFTVAVLTILSGWQNVDRPVLGRLSIATLLGIPCGLLLVRFAPNKVITYGLGIFLVIYGIYSLVKPRLFQSLPDLSLNKSIWSLPFGFVAGIFGSAYNMNGVPVVIYGTMRDWKPEVFRETLQAHFLVSSSLIIVGQFMGGFWSKELFLLYVLSLPVIGVAILLGNFIHGRIPSYKFGRYVFVVVIVLGMTLLV</sequence>
<dbReference type="OrthoDB" id="668749at2"/>
<keyword evidence="7 8" id="KW-0472">Membrane</keyword>
<comment type="similarity">
    <text evidence="2 8">Belongs to the 4-toluene sulfonate uptake permease (TSUP) (TC 2.A.102) family.</text>
</comment>
<dbReference type="GO" id="GO:0005886">
    <property type="term" value="C:plasma membrane"/>
    <property type="evidence" value="ECO:0007669"/>
    <property type="project" value="UniProtKB-SubCell"/>
</dbReference>
<feature type="transmembrane region" description="Helical" evidence="8">
    <location>
        <begin position="136"/>
        <end position="162"/>
    </location>
</feature>
<feature type="transmembrane region" description="Helical" evidence="8">
    <location>
        <begin position="229"/>
        <end position="245"/>
    </location>
</feature>
<dbReference type="RefSeq" id="WP_091898085.1">
    <property type="nucleotide sequence ID" value="NZ_FOSJ01000034.1"/>
</dbReference>
<feature type="transmembrane region" description="Helical" evidence="8">
    <location>
        <begin position="46"/>
        <end position="66"/>
    </location>
</feature>